<sequence>MPGEFAEVLVSELTAMSIKVTVAPQIAGGLAALAGEHLRDTPAEAAPKGRDKGRTTISNKLVGDVHGTVFQIGTVKNMNMPEGR</sequence>
<dbReference type="Proteomes" id="UP000192840">
    <property type="component" value="Unassembled WGS sequence"/>
</dbReference>
<reference evidence="2" key="1">
    <citation type="submission" date="2017-04" db="EMBL/GenBank/DDBJ databases">
        <authorList>
            <person name="Varghese N."/>
            <person name="Submissions S."/>
        </authorList>
    </citation>
    <scope>NUCLEOTIDE SEQUENCE [LARGE SCALE GENOMIC DNA]</scope>
    <source>
        <strain evidence="2">DSM 44073</strain>
    </source>
</reference>
<dbReference type="AlphaFoldDB" id="A0A1W2FC99"/>
<dbReference type="EMBL" id="FWYC01000013">
    <property type="protein sequence ID" value="SMD19503.1"/>
    <property type="molecule type" value="Genomic_DNA"/>
</dbReference>
<dbReference type="RefSeq" id="WP_030479191.1">
    <property type="nucleotide sequence ID" value="NZ_FWYC01000013.1"/>
</dbReference>
<dbReference type="OrthoDB" id="3699133at2"/>
<name>A0A1W2FC99_9PSEU</name>
<dbReference type="STRING" id="40571.SAMN05660733_05555"/>
<organism evidence="1 2">
    <name type="scientific">Lentzea albidocapillata</name>
    <dbReference type="NCBI Taxonomy" id="40571"/>
    <lineage>
        <taxon>Bacteria</taxon>
        <taxon>Bacillati</taxon>
        <taxon>Actinomycetota</taxon>
        <taxon>Actinomycetes</taxon>
        <taxon>Pseudonocardiales</taxon>
        <taxon>Pseudonocardiaceae</taxon>
        <taxon>Lentzea</taxon>
    </lineage>
</organism>
<evidence type="ECO:0000313" key="1">
    <source>
        <dbReference type="EMBL" id="SMD19503.1"/>
    </source>
</evidence>
<keyword evidence="2" id="KW-1185">Reference proteome</keyword>
<evidence type="ECO:0000313" key="2">
    <source>
        <dbReference type="Proteomes" id="UP000192840"/>
    </source>
</evidence>
<dbReference type="eggNOG" id="ENOG50313V7">
    <property type="taxonomic scope" value="Bacteria"/>
</dbReference>
<protein>
    <submittedName>
        <fullName evidence="1">Uncharacterized protein</fullName>
    </submittedName>
</protein>
<accession>A0A1W2FC99</accession>
<proteinExistence type="predicted"/>
<gene>
    <name evidence="1" type="ORF">SAMN05660733_05555</name>
</gene>